<name>A0A699RIN0_TANCI</name>
<sequence length="130" mass="14710">DSLLVGVNTPRSDEDSLKLKELMELCTNLQNKVLDLENTKTTQALKIDSLKKRVKKLKKKQRSRTYKLKRLYKVGLTTRVESFDDNVDLGEDASKQGRISDIDADEYEAVNEEMNDSLERAATTASSLEA</sequence>
<organism evidence="2">
    <name type="scientific">Tanacetum cinerariifolium</name>
    <name type="common">Dalmatian daisy</name>
    <name type="synonym">Chrysanthemum cinerariifolium</name>
    <dbReference type="NCBI Taxonomy" id="118510"/>
    <lineage>
        <taxon>Eukaryota</taxon>
        <taxon>Viridiplantae</taxon>
        <taxon>Streptophyta</taxon>
        <taxon>Embryophyta</taxon>
        <taxon>Tracheophyta</taxon>
        <taxon>Spermatophyta</taxon>
        <taxon>Magnoliopsida</taxon>
        <taxon>eudicotyledons</taxon>
        <taxon>Gunneridae</taxon>
        <taxon>Pentapetalae</taxon>
        <taxon>asterids</taxon>
        <taxon>campanulids</taxon>
        <taxon>Asterales</taxon>
        <taxon>Asteraceae</taxon>
        <taxon>Asteroideae</taxon>
        <taxon>Anthemideae</taxon>
        <taxon>Anthemidinae</taxon>
        <taxon>Tanacetum</taxon>
    </lineage>
</organism>
<protein>
    <submittedName>
        <fullName evidence="2">Uncharacterized protein</fullName>
    </submittedName>
</protein>
<dbReference type="AlphaFoldDB" id="A0A699RIN0"/>
<comment type="caution">
    <text evidence="2">The sequence shown here is derived from an EMBL/GenBank/DDBJ whole genome shotgun (WGS) entry which is preliminary data.</text>
</comment>
<evidence type="ECO:0000256" key="1">
    <source>
        <dbReference type="SAM" id="Coils"/>
    </source>
</evidence>
<dbReference type="EMBL" id="BKCJ011085681">
    <property type="protein sequence ID" value="GFC82674.1"/>
    <property type="molecule type" value="Genomic_DNA"/>
</dbReference>
<feature type="coiled-coil region" evidence="1">
    <location>
        <begin position="19"/>
        <end position="60"/>
    </location>
</feature>
<evidence type="ECO:0000313" key="2">
    <source>
        <dbReference type="EMBL" id="GFC82674.1"/>
    </source>
</evidence>
<accession>A0A699RIN0</accession>
<keyword evidence="1" id="KW-0175">Coiled coil</keyword>
<feature type="non-terminal residue" evidence="2">
    <location>
        <position position="1"/>
    </location>
</feature>
<gene>
    <name evidence="2" type="ORF">Tci_854644</name>
</gene>
<proteinExistence type="predicted"/>
<reference evidence="2" key="1">
    <citation type="journal article" date="2019" name="Sci. Rep.">
        <title>Draft genome of Tanacetum cinerariifolium, the natural source of mosquito coil.</title>
        <authorList>
            <person name="Yamashiro T."/>
            <person name="Shiraishi A."/>
            <person name="Satake H."/>
            <person name="Nakayama K."/>
        </authorList>
    </citation>
    <scope>NUCLEOTIDE SEQUENCE</scope>
</reference>